<feature type="transmembrane region" description="Helical" evidence="1">
    <location>
        <begin position="57"/>
        <end position="78"/>
    </location>
</feature>
<dbReference type="Pfam" id="PF20151">
    <property type="entry name" value="DUF6533"/>
    <property type="match status" value="1"/>
</dbReference>
<dbReference type="OrthoDB" id="2982596at2759"/>
<feature type="domain" description="DUF6533" evidence="2">
    <location>
        <begin position="25"/>
        <end position="68"/>
    </location>
</feature>
<evidence type="ECO:0000256" key="1">
    <source>
        <dbReference type="SAM" id="Phobius"/>
    </source>
</evidence>
<feature type="transmembrane region" description="Helical" evidence="1">
    <location>
        <begin position="239"/>
        <end position="261"/>
    </location>
</feature>
<accession>A0A8H7D022</accession>
<proteinExistence type="predicted"/>
<keyword evidence="1" id="KW-1133">Transmembrane helix</keyword>
<comment type="caution">
    <text evidence="3">The sequence shown here is derived from an EMBL/GenBank/DDBJ whole genome shotgun (WGS) entry which is preliminary data.</text>
</comment>
<protein>
    <submittedName>
        <fullName evidence="3">Ribosomal-protein-alanine acetyltransferase</fullName>
    </submittedName>
</protein>
<feature type="transmembrane region" description="Helical" evidence="1">
    <location>
        <begin position="90"/>
        <end position="111"/>
    </location>
</feature>
<feature type="transmembrane region" description="Helical" evidence="1">
    <location>
        <begin position="123"/>
        <end position="146"/>
    </location>
</feature>
<gene>
    <name evidence="3" type="ORF">MVEN_01030900</name>
</gene>
<organism evidence="3 4">
    <name type="scientific">Mycena venus</name>
    <dbReference type="NCBI Taxonomy" id="2733690"/>
    <lineage>
        <taxon>Eukaryota</taxon>
        <taxon>Fungi</taxon>
        <taxon>Dikarya</taxon>
        <taxon>Basidiomycota</taxon>
        <taxon>Agaricomycotina</taxon>
        <taxon>Agaricomycetes</taxon>
        <taxon>Agaricomycetidae</taxon>
        <taxon>Agaricales</taxon>
        <taxon>Marasmiineae</taxon>
        <taxon>Mycenaceae</taxon>
        <taxon>Mycena</taxon>
    </lineage>
</organism>
<keyword evidence="1" id="KW-0812">Transmembrane</keyword>
<name>A0A8H7D022_9AGAR</name>
<feature type="transmembrane region" description="Helical" evidence="1">
    <location>
        <begin position="173"/>
        <end position="194"/>
    </location>
</feature>
<dbReference type="Proteomes" id="UP000620124">
    <property type="component" value="Unassembled WGS sequence"/>
</dbReference>
<keyword evidence="3" id="KW-0808">Transferase</keyword>
<dbReference type="InterPro" id="IPR045340">
    <property type="entry name" value="DUF6533"/>
</dbReference>
<dbReference type="EMBL" id="JACAZI010000007">
    <property type="protein sequence ID" value="KAF7356949.1"/>
    <property type="molecule type" value="Genomic_DNA"/>
</dbReference>
<evidence type="ECO:0000313" key="3">
    <source>
        <dbReference type="EMBL" id="KAF7356949.1"/>
    </source>
</evidence>
<evidence type="ECO:0000313" key="4">
    <source>
        <dbReference type="Proteomes" id="UP000620124"/>
    </source>
</evidence>
<keyword evidence="1" id="KW-0472">Membrane</keyword>
<reference evidence="3" key="1">
    <citation type="submission" date="2020-05" db="EMBL/GenBank/DDBJ databases">
        <title>Mycena genomes resolve the evolution of fungal bioluminescence.</title>
        <authorList>
            <person name="Tsai I.J."/>
        </authorList>
    </citation>
    <scope>NUCLEOTIDE SEQUENCE</scope>
    <source>
        <strain evidence="3">CCC161011</strain>
    </source>
</reference>
<sequence>MATSLQELEELLGLLTDARTTNELAVAALTAVILEHIINFPDEVNLIWKSRFSISNVAYIWIRYFTLLAICIDVSFMLRAEGSDHLCQSFLFGEMVVSTIIVISADLILIFRVWILYERSRNMLYLMVPLVTAEIIAMITVGVYTIKPLKQYVHVGPLLAGCYSFEVPRLFTFYAVPPFVTAVLMFLMTAFKCGTTLMTHGPGKTPIIAVFMRDGVFWFLALLLVSIVEIVLWDRARPTLAQIPVVPSTAFIAIIGARVVLNIKHVASNTLKGAATTMGTELEVRRPLAGEVNTWSTH</sequence>
<dbReference type="AlphaFoldDB" id="A0A8H7D022"/>
<keyword evidence="4" id="KW-1185">Reference proteome</keyword>
<evidence type="ECO:0000259" key="2">
    <source>
        <dbReference type="Pfam" id="PF20151"/>
    </source>
</evidence>
<dbReference type="GO" id="GO:0016740">
    <property type="term" value="F:transferase activity"/>
    <property type="evidence" value="ECO:0007669"/>
    <property type="project" value="UniProtKB-KW"/>
</dbReference>
<feature type="transmembrane region" description="Helical" evidence="1">
    <location>
        <begin position="215"/>
        <end position="233"/>
    </location>
</feature>